<gene>
    <name evidence="1" type="ORF">P3T76_015297</name>
</gene>
<evidence type="ECO:0000313" key="1">
    <source>
        <dbReference type="EMBL" id="KAK1929169.1"/>
    </source>
</evidence>
<sequence>MMNVIKELEHFRRRLQQGDDNCCVEIPCGALHGLADVVCGGTVETRTDLIKQLKTLHTEHHFTRRDTLPFTSRHTTKHGVTHDRVLTVVKSKFLHCNIGSELVVCVEDLHGVIVVLGRAVLERLHCPRLHTRSSAALVSELEGLLDRQTRVVVVDLVGVGDVTRKHLQKTVAVLAIVVNVAIQRNVGVHVEPVAQYFHERRLTRSGLA</sequence>
<protein>
    <submittedName>
        <fullName evidence="1">Uncharacterized protein</fullName>
    </submittedName>
</protein>
<name>A0AAD9LBH8_9STRA</name>
<comment type="caution">
    <text evidence="1">The sequence shown here is derived from an EMBL/GenBank/DDBJ whole genome shotgun (WGS) entry which is preliminary data.</text>
</comment>
<keyword evidence="2" id="KW-1185">Reference proteome</keyword>
<dbReference type="AlphaFoldDB" id="A0AAD9LBH8"/>
<reference evidence="1" key="1">
    <citation type="submission" date="2023-08" db="EMBL/GenBank/DDBJ databases">
        <title>Reference Genome Resource for the Citrus Pathogen Phytophthora citrophthora.</title>
        <authorList>
            <person name="Moller H."/>
            <person name="Coetzee B."/>
            <person name="Rose L.J."/>
            <person name="Van Niekerk J.M."/>
        </authorList>
    </citation>
    <scope>NUCLEOTIDE SEQUENCE</scope>
    <source>
        <strain evidence="1">STE-U-9442</strain>
    </source>
</reference>
<dbReference type="EMBL" id="JASMQC010000051">
    <property type="protein sequence ID" value="KAK1929169.1"/>
    <property type="molecule type" value="Genomic_DNA"/>
</dbReference>
<proteinExistence type="predicted"/>
<accession>A0AAD9LBH8</accession>
<organism evidence="1 2">
    <name type="scientific">Phytophthora citrophthora</name>
    <dbReference type="NCBI Taxonomy" id="4793"/>
    <lineage>
        <taxon>Eukaryota</taxon>
        <taxon>Sar</taxon>
        <taxon>Stramenopiles</taxon>
        <taxon>Oomycota</taxon>
        <taxon>Peronosporomycetes</taxon>
        <taxon>Peronosporales</taxon>
        <taxon>Peronosporaceae</taxon>
        <taxon>Phytophthora</taxon>
    </lineage>
</organism>
<evidence type="ECO:0000313" key="2">
    <source>
        <dbReference type="Proteomes" id="UP001259832"/>
    </source>
</evidence>
<dbReference type="Proteomes" id="UP001259832">
    <property type="component" value="Unassembled WGS sequence"/>
</dbReference>